<keyword evidence="1" id="KW-0812">Transmembrane</keyword>
<reference evidence="3" key="1">
    <citation type="submission" date="2020-08" db="EMBL/GenBank/DDBJ databases">
        <title>Genetic structure, function and evolution of capsule biosynthesis loci in Vibrio parahaemolyticus.</title>
        <authorList>
            <person name="Li L."/>
            <person name="Bian S."/>
        </authorList>
    </citation>
    <scope>NUCLEOTIDE SEQUENCE</scope>
    <source>
        <strain evidence="3">VP12</strain>
    </source>
</reference>
<dbReference type="PANTHER" id="PTHR45947:SF3">
    <property type="entry name" value="SULFOQUINOVOSYL TRANSFERASE SQD2"/>
    <property type="match status" value="1"/>
</dbReference>
<feature type="transmembrane region" description="Helical" evidence="1">
    <location>
        <begin position="58"/>
        <end position="78"/>
    </location>
</feature>
<dbReference type="EMBL" id="MT898073">
    <property type="protein sequence ID" value="QOS17238.1"/>
    <property type="molecule type" value="Genomic_DNA"/>
</dbReference>
<dbReference type="GO" id="GO:0016757">
    <property type="term" value="F:glycosyltransferase activity"/>
    <property type="evidence" value="ECO:0007669"/>
    <property type="project" value="UniProtKB-KW"/>
</dbReference>
<keyword evidence="3" id="KW-0328">Glycosyltransferase</keyword>
<evidence type="ECO:0000313" key="3">
    <source>
        <dbReference type="EMBL" id="QOS17238.1"/>
    </source>
</evidence>
<dbReference type="Pfam" id="PF00534">
    <property type="entry name" value="Glycos_transf_1"/>
    <property type="match status" value="1"/>
</dbReference>
<feature type="domain" description="Glycosyl transferase family 1" evidence="2">
    <location>
        <begin position="176"/>
        <end position="315"/>
    </location>
</feature>
<dbReference type="InterPro" id="IPR001296">
    <property type="entry name" value="Glyco_trans_1"/>
</dbReference>
<dbReference type="AlphaFoldDB" id="A0A7M1VQ05"/>
<dbReference type="PANTHER" id="PTHR45947">
    <property type="entry name" value="SULFOQUINOVOSYL TRANSFERASE SQD2"/>
    <property type="match status" value="1"/>
</dbReference>
<dbReference type="InterPro" id="IPR050194">
    <property type="entry name" value="Glycosyltransferase_grp1"/>
</dbReference>
<sequence length="357" mass="40181">MSSDSKSKVLFVAHVPPPNHGAAIVGERVLSIISKIYDCKLLRLSNSKSISSMGKGRTLSNVIFVLALYLKTFFYLIFYRPKIIYITPSLSGFAFLRDLPLLVLFYIYLFFSKSKVLCHVHMRPLLLMDSSILMTAWCFLSIKFEVILLSKSLRNDFSKNFNPKKLHLLSNTSQVKHDKNESLKGRQSILYIGHIMESKGAIRLLALAQKFSSKNVTFHFAGEFGGEADRAKFFNLMEHLPEGLVYYHGPVSGEQKVRLFNSADLLALPSFSEAQPLTIIEAFSCGLPVVATRTGGVVDMLDNSIGRCVEFDNFESAIIEVLGLGKGYFEQRCLNKYSRCFSESKFISECLNIFKAN</sequence>
<dbReference type="EC" id="2.4.1.-" evidence="3"/>
<gene>
    <name evidence="3" type="primary">cpoA</name>
    <name evidence="3" type="ORF">VP12_00026</name>
</gene>
<keyword evidence="1" id="KW-1133">Transmembrane helix</keyword>
<dbReference type="RefSeq" id="WP_420781058.1">
    <property type="nucleotide sequence ID" value="NZ_JAZGSV010000004.1"/>
</dbReference>
<keyword evidence="1" id="KW-0472">Membrane</keyword>
<keyword evidence="3" id="KW-0808">Transferase</keyword>
<proteinExistence type="predicted"/>
<evidence type="ECO:0000256" key="1">
    <source>
        <dbReference type="SAM" id="Phobius"/>
    </source>
</evidence>
<organism evidence="3">
    <name type="scientific">Vibrio parahaemolyticus</name>
    <dbReference type="NCBI Taxonomy" id="670"/>
    <lineage>
        <taxon>Bacteria</taxon>
        <taxon>Pseudomonadati</taxon>
        <taxon>Pseudomonadota</taxon>
        <taxon>Gammaproteobacteria</taxon>
        <taxon>Vibrionales</taxon>
        <taxon>Vibrionaceae</taxon>
        <taxon>Vibrio</taxon>
    </lineage>
</organism>
<name>A0A7M1VQ05_VIBPH</name>
<feature type="transmembrane region" description="Helical" evidence="1">
    <location>
        <begin position="90"/>
        <end position="111"/>
    </location>
</feature>
<dbReference type="Gene3D" id="3.40.50.2000">
    <property type="entry name" value="Glycogen Phosphorylase B"/>
    <property type="match status" value="1"/>
</dbReference>
<protein>
    <submittedName>
        <fullName evidence="3">Alpha-galactosylglucosyldiacylglycerol synthase</fullName>
        <ecNumber evidence="3">2.4.1.-</ecNumber>
    </submittedName>
</protein>
<evidence type="ECO:0000259" key="2">
    <source>
        <dbReference type="Pfam" id="PF00534"/>
    </source>
</evidence>
<feature type="transmembrane region" description="Helical" evidence="1">
    <location>
        <begin position="131"/>
        <end position="149"/>
    </location>
</feature>
<dbReference type="SUPFAM" id="SSF53756">
    <property type="entry name" value="UDP-Glycosyltransferase/glycogen phosphorylase"/>
    <property type="match status" value="1"/>
</dbReference>
<dbReference type="CDD" id="cd03801">
    <property type="entry name" value="GT4_PimA-like"/>
    <property type="match status" value="1"/>
</dbReference>
<accession>A0A7M1VQ05</accession>